<name>A0A9P5XB55_9AGAR</name>
<keyword evidence="2" id="KW-1133">Transmembrane helix</keyword>
<reference evidence="3" key="1">
    <citation type="submission" date="2020-11" db="EMBL/GenBank/DDBJ databases">
        <authorList>
            <consortium name="DOE Joint Genome Institute"/>
            <person name="Ahrendt S."/>
            <person name="Riley R."/>
            <person name="Andreopoulos W."/>
            <person name="Labutti K."/>
            <person name="Pangilinan J."/>
            <person name="Ruiz-Duenas F.J."/>
            <person name="Barrasa J.M."/>
            <person name="Sanchez-Garcia M."/>
            <person name="Camarero S."/>
            <person name="Miyauchi S."/>
            <person name="Serrano A."/>
            <person name="Linde D."/>
            <person name="Babiker R."/>
            <person name="Drula E."/>
            <person name="Ayuso-Fernandez I."/>
            <person name="Pacheco R."/>
            <person name="Padilla G."/>
            <person name="Ferreira P."/>
            <person name="Barriuso J."/>
            <person name="Kellner H."/>
            <person name="Castanera R."/>
            <person name="Alfaro M."/>
            <person name="Ramirez L."/>
            <person name="Pisabarro A.G."/>
            <person name="Kuo A."/>
            <person name="Tritt A."/>
            <person name="Lipzen A."/>
            <person name="He G."/>
            <person name="Yan M."/>
            <person name="Ng V."/>
            <person name="Cullen D."/>
            <person name="Martin F."/>
            <person name="Rosso M.-N."/>
            <person name="Henrissat B."/>
            <person name="Hibbett D."/>
            <person name="Martinez A.T."/>
            <person name="Grigoriev I.V."/>
        </authorList>
    </citation>
    <scope>NUCLEOTIDE SEQUENCE</scope>
    <source>
        <strain evidence="3">MF-IS2</strain>
    </source>
</reference>
<dbReference type="AlphaFoldDB" id="A0A9P5XB55"/>
<accession>A0A9P5XB55</accession>
<feature type="transmembrane region" description="Helical" evidence="2">
    <location>
        <begin position="131"/>
        <end position="148"/>
    </location>
</feature>
<gene>
    <name evidence="3" type="ORF">P691DRAFT_782356</name>
</gene>
<dbReference type="EMBL" id="MU151199">
    <property type="protein sequence ID" value="KAF9447450.1"/>
    <property type="molecule type" value="Genomic_DNA"/>
</dbReference>
<dbReference type="OrthoDB" id="2752889at2759"/>
<dbReference type="Proteomes" id="UP000807342">
    <property type="component" value="Unassembled WGS sequence"/>
</dbReference>
<protein>
    <submittedName>
        <fullName evidence="3">Uncharacterized protein</fullName>
    </submittedName>
</protein>
<sequence>MSSGSGSSVSQSPECEDPEITYAKAKGMYSMPNRHISIEVREHEDEDAADEFRIEDFIGPTQGLDSLFNRRWTIREVGGGALRVVFFVPWCVAVGGSIVLCPKYLDGIAFHTGYLDPVHGIRRFAYWADKGFEHVAIFLALVCLVVYLRPGLGWLIVCGVGAVSGFVWWDFGIAEMRRRGVLLGDDDRMSVYLGLTRFWWAGDDVGVKLRRVEGGFVLVEDEEDDGASSSGTEGSVLNQAPGVDIGEPLRTIGGRVLIGGG</sequence>
<feature type="region of interest" description="Disordered" evidence="1">
    <location>
        <begin position="222"/>
        <end position="242"/>
    </location>
</feature>
<keyword evidence="4" id="KW-1185">Reference proteome</keyword>
<evidence type="ECO:0000256" key="1">
    <source>
        <dbReference type="SAM" id="MobiDB-lite"/>
    </source>
</evidence>
<proteinExistence type="predicted"/>
<keyword evidence="2" id="KW-0812">Transmembrane</keyword>
<evidence type="ECO:0000313" key="4">
    <source>
        <dbReference type="Proteomes" id="UP000807342"/>
    </source>
</evidence>
<comment type="caution">
    <text evidence="3">The sequence shown here is derived from an EMBL/GenBank/DDBJ whole genome shotgun (WGS) entry which is preliminary data.</text>
</comment>
<feature type="compositionally biased region" description="Polar residues" evidence="1">
    <location>
        <begin position="227"/>
        <end position="238"/>
    </location>
</feature>
<feature type="transmembrane region" description="Helical" evidence="2">
    <location>
        <begin position="154"/>
        <end position="171"/>
    </location>
</feature>
<keyword evidence="2" id="KW-0472">Membrane</keyword>
<evidence type="ECO:0000256" key="2">
    <source>
        <dbReference type="SAM" id="Phobius"/>
    </source>
</evidence>
<organism evidence="3 4">
    <name type="scientific">Macrolepiota fuliginosa MF-IS2</name>
    <dbReference type="NCBI Taxonomy" id="1400762"/>
    <lineage>
        <taxon>Eukaryota</taxon>
        <taxon>Fungi</taxon>
        <taxon>Dikarya</taxon>
        <taxon>Basidiomycota</taxon>
        <taxon>Agaricomycotina</taxon>
        <taxon>Agaricomycetes</taxon>
        <taxon>Agaricomycetidae</taxon>
        <taxon>Agaricales</taxon>
        <taxon>Agaricineae</taxon>
        <taxon>Agaricaceae</taxon>
        <taxon>Macrolepiota</taxon>
    </lineage>
</organism>
<evidence type="ECO:0000313" key="3">
    <source>
        <dbReference type="EMBL" id="KAF9447450.1"/>
    </source>
</evidence>